<reference evidence="1 2" key="1">
    <citation type="submission" date="2021-01" db="EMBL/GenBank/DDBJ databases">
        <title>Whole genome shotgun sequence of Planobispora siamensis NBRC 107568.</title>
        <authorList>
            <person name="Komaki H."/>
            <person name="Tamura T."/>
        </authorList>
    </citation>
    <scope>NUCLEOTIDE SEQUENCE [LARGE SCALE GENOMIC DNA]</scope>
    <source>
        <strain evidence="1 2">NBRC 107568</strain>
    </source>
</reference>
<dbReference type="AlphaFoldDB" id="A0A8J3SL67"/>
<dbReference type="RefSeq" id="WP_204067379.1">
    <property type="nucleotide sequence ID" value="NZ_BOOJ01000052.1"/>
</dbReference>
<keyword evidence="2" id="KW-1185">Reference proteome</keyword>
<organism evidence="1 2">
    <name type="scientific">Planobispora siamensis</name>
    <dbReference type="NCBI Taxonomy" id="936338"/>
    <lineage>
        <taxon>Bacteria</taxon>
        <taxon>Bacillati</taxon>
        <taxon>Actinomycetota</taxon>
        <taxon>Actinomycetes</taxon>
        <taxon>Streptosporangiales</taxon>
        <taxon>Streptosporangiaceae</taxon>
        <taxon>Planobispora</taxon>
    </lineage>
</organism>
<gene>
    <name evidence="1" type="ORF">Psi01_59090</name>
</gene>
<sequence>MASATITRQPEHPGYTALGGVNTPGEDYLLLADGQPFGGTYWCSSGDIPKGSKWASWGPAGYSMGHRTRTDAEQVQIDAWTAMHDLAAYPARGARICLTRHTAGNTWVGTHTAPDFAAAGTVIETPRDGSNCLIVSTDVHAPGRQETDPDSPETWWIGDQTVTVAIAGLYCWTITPLD</sequence>
<accession>A0A8J3SL67</accession>
<evidence type="ECO:0000313" key="1">
    <source>
        <dbReference type="EMBL" id="GIH95279.1"/>
    </source>
</evidence>
<proteinExistence type="predicted"/>
<dbReference type="Proteomes" id="UP000619788">
    <property type="component" value="Unassembled WGS sequence"/>
</dbReference>
<name>A0A8J3SL67_9ACTN</name>
<dbReference type="EMBL" id="BOOJ01000052">
    <property type="protein sequence ID" value="GIH95279.1"/>
    <property type="molecule type" value="Genomic_DNA"/>
</dbReference>
<protein>
    <submittedName>
        <fullName evidence="1">Uncharacterized protein</fullName>
    </submittedName>
</protein>
<comment type="caution">
    <text evidence="1">The sequence shown here is derived from an EMBL/GenBank/DDBJ whole genome shotgun (WGS) entry which is preliminary data.</text>
</comment>
<evidence type="ECO:0000313" key="2">
    <source>
        <dbReference type="Proteomes" id="UP000619788"/>
    </source>
</evidence>